<evidence type="ECO:0000313" key="17">
    <source>
        <dbReference type="Proteomes" id="UP000316217"/>
    </source>
</evidence>
<evidence type="ECO:0000256" key="2">
    <source>
        <dbReference type="ARBA" id="ARBA00001946"/>
    </source>
</evidence>
<evidence type="ECO:0000256" key="7">
    <source>
        <dbReference type="ARBA" id="ARBA00018635"/>
    </source>
</evidence>
<accession>A0A520KHS7</accession>
<feature type="binding site" evidence="15">
    <location>
        <position position="94"/>
    </location>
    <ligand>
        <name>Mg(2+)</name>
        <dbReference type="ChEBI" id="CHEBI:18420"/>
        <label>1</label>
    </ligand>
</feature>
<evidence type="ECO:0000256" key="1">
    <source>
        <dbReference type="ARBA" id="ARBA00001273"/>
    </source>
</evidence>
<evidence type="ECO:0000256" key="8">
    <source>
        <dbReference type="ARBA" id="ARBA00022432"/>
    </source>
</evidence>
<comment type="subunit">
    <text evidence="5 15">Homooctamer; dimer of tetramers.</text>
</comment>
<keyword evidence="13 15" id="KW-0704">Schiff base</keyword>
<evidence type="ECO:0000256" key="11">
    <source>
        <dbReference type="ARBA" id="ARBA00022842"/>
    </source>
</evidence>
<feature type="binding site" evidence="15">
    <location>
        <position position="231"/>
    </location>
    <ligand>
        <name>Mg(2+)</name>
        <dbReference type="ChEBI" id="CHEBI:18420"/>
        <label>3</label>
    </ligand>
</feature>
<feature type="binding site" evidence="15">
    <location>
        <position position="52"/>
    </location>
    <ligand>
        <name>Mg(2+)</name>
        <dbReference type="ChEBI" id="CHEBI:18420"/>
        <label>1</label>
    </ligand>
</feature>
<feature type="binding site" evidence="15">
    <location>
        <position position="232"/>
    </location>
    <ligand>
        <name>Mg(2+)</name>
        <dbReference type="ChEBI" id="CHEBI:18420"/>
        <label>4</label>
    </ligand>
</feature>
<proteinExistence type="inferred from homology"/>
<evidence type="ECO:0000256" key="6">
    <source>
        <dbReference type="ARBA" id="ARBA00013093"/>
    </source>
</evidence>
<comment type="function">
    <text evidence="15">Catalyzes two subsequent steps in gluconeogenesis: the aldol condensation of dihydroxyacetone phosphate (DHAP) and glyceraldehyde-3-phosphate (GA3P) to fructose-1,6-bisphosphate (FBP), and the dephosphorylation of FBP to fructose-6-phosphate (F6P).</text>
</comment>
<evidence type="ECO:0000256" key="3">
    <source>
        <dbReference type="ARBA" id="ARBA00004742"/>
    </source>
</evidence>
<feature type="binding site" evidence="15">
    <location>
        <begin position="241"/>
        <end position="242"/>
    </location>
    <ligand>
        <name>beta-D-fructose 1,6-bisphosphate</name>
        <dbReference type="ChEBI" id="CHEBI:32966"/>
        <note>ligand shared between dimeric partners</note>
    </ligand>
</feature>
<keyword evidence="8 15" id="KW-0312">Gluconeogenesis</keyword>
<dbReference type="EMBL" id="RXII01000108">
    <property type="protein sequence ID" value="RZN59165.1"/>
    <property type="molecule type" value="Genomic_DNA"/>
</dbReference>
<feature type="binding site" description="in other chain" evidence="15">
    <location>
        <position position="286"/>
    </location>
    <ligand>
        <name>beta-D-fructose 1,6-bisphosphate</name>
        <dbReference type="ChEBI" id="CHEBI:32966"/>
        <note>ligand shared between dimeric partners</note>
    </ligand>
</feature>
<name>A0A520KHS7_9CREN</name>
<dbReference type="GO" id="GO:0000287">
    <property type="term" value="F:magnesium ion binding"/>
    <property type="evidence" value="ECO:0007669"/>
    <property type="project" value="UniProtKB-UniRule"/>
</dbReference>
<feature type="binding site" description="in other chain" evidence="15">
    <location>
        <position position="132"/>
    </location>
    <ligand>
        <name>beta-D-fructose 1,6-bisphosphate</name>
        <dbReference type="ChEBI" id="CHEBI:32966"/>
        <note>ligand shared between dimeric partners</note>
    </ligand>
</feature>
<feature type="binding site" description="in other chain" evidence="15">
    <location>
        <position position="265"/>
    </location>
    <ligand>
        <name>beta-D-fructose 1,6-bisphosphate</name>
        <dbReference type="ChEBI" id="CHEBI:32966"/>
        <note>ligand shared between dimeric partners</note>
    </ligand>
</feature>
<comment type="domain">
    <text evidence="15">Consists of a single catalytic domain, but remodels its active-site architecture via a large structural change to exhibit dual activities.</text>
</comment>
<gene>
    <name evidence="15" type="primary">fbp</name>
    <name evidence="16" type="ORF">EF810_07005</name>
</gene>
<dbReference type="NCBIfam" id="NF041126">
    <property type="entry name" value="FBP_aldo_phos"/>
    <property type="match status" value="1"/>
</dbReference>
<protein>
    <recommendedName>
        <fullName evidence="7 15">Fructose-1,6-bisphosphate aldolase/phosphatase</fullName>
        <shortName evidence="15">FBP A/P</shortName>
        <shortName evidence="15">FBP aldolase/phosphatase</shortName>
        <ecNumber evidence="6 15">3.1.3.11</ecNumber>
        <ecNumber evidence="15">4.1.2.13</ecNumber>
    </recommendedName>
</protein>
<evidence type="ECO:0000256" key="10">
    <source>
        <dbReference type="ARBA" id="ARBA00022801"/>
    </source>
</evidence>
<comment type="pathway">
    <text evidence="3 15">Carbohydrate biosynthesis; gluconeogenesis.</text>
</comment>
<reference evidence="16 17" key="1">
    <citation type="journal article" date="2019" name="Nat. Microbiol.">
        <title>Wide diversity of methane and short-chain alkane metabolisms in uncultured archaea.</title>
        <authorList>
            <person name="Borrel G."/>
            <person name="Adam P.S."/>
            <person name="McKay L.J."/>
            <person name="Chen L.X."/>
            <person name="Sierra-Garcia I.N."/>
            <person name="Sieber C.M."/>
            <person name="Letourneur Q."/>
            <person name="Ghozlane A."/>
            <person name="Andersen G.L."/>
            <person name="Li W.J."/>
            <person name="Hallam S.J."/>
            <person name="Muyzer G."/>
            <person name="de Oliveira V.M."/>
            <person name="Inskeep W.P."/>
            <person name="Banfield J.F."/>
            <person name="Gribaldo S."/>
        </authorList>
    </citation>
    <scope>NUCLEOTIDE SEQUENCE [LARGE SCALE GENOMIC DNA]</scope>
    <source>
        <strain evidence="16">NM4</strain>
    </source>
</reference>
<evidence type="ECO:0000256" key="12">
    <source>
        <dbReference type="ARBA" id="ARBA00023239"/>
    </source>
</evidence>
<keyword evidence="9 15" id="KW-0479">Metal-binding</keyword>
<evidence type="ECO:0000256" key="4">
    <source>
        <dbReference type="ARBA" id="ARBA00010693"/>
    </source>
</evidence>
<dbReference type="Pfam" id="PF01950">
    <property type="entry name" value="FBPase_3"/>
    <property type="match status" value="1"/>
</dbReference>
<dbReference type="HAMAP" id="MF_02067">
    <property type="entry name" value="FBP_aldolase_phosphatase"/>
    <property type="match status" value="1"/>
</dbReference>
<feature type="active site" description="Proton acceptor; for FBP phosphatase activity" evidence="15">
    <location>
        <position position="11"/>
    </location>
</feature>
<feature type="binding site" description="in other chain" evidence="15">
    <location>
        <position position="90"/>
    </location>
    <ligand>
        <name>beta-D-fructose 1,6-bisphosphate</name>
        <dbReference type="ChEBI" id="CHEBI:32966"/>
        <note>ligand shared between dimeric partners</note>
    </ligand>
</feature>
<dbReference type="PANTHER" id="PTHR38341">
    <property type="entry name" value="FRUCTOSE-1,6-BISPHOSPHATE ALDOLASE/PHOSPHATASE"/>
    <property type="match status" value="1"/>
</dbReference>
<evidence type="ECO:0000313" key="16">
    <source>
        <dbReference type="EMBL" id="RZN59165.1"/>
    </source>
</evidence>
<feature type="binding site" evidence="15">
    <location>
        <position position="132"/>
    </location>
    <ligand>
        <name>dihydroxyacetone phosphate</name>
        <dbReference type="ChEBI" id="CHEBI:57642"/>
    </ligand>
</feature>
<evidence type="ECO:0000256" key="13">
    <source>
        <dbReference type="ARBA" id="ARBA00023270"/>
    </source>
</evidence>
<dbReference type="GO" id="GO:0006094">
    <property type="term" value="P:gluconeogenesis"/>
    <property type="evidence" value="ECO:0007669"/>
    <property type="project" value="UniProtKB-UniRule"/>
</dbReference>
<feature type="binding site" evidence="15">
    <location>
        <position position="265"/>
    </location>
    <ligand>
        <name>dihydroxyacetone phosphate</name>
        <dbReference type="ChEBI" id="CHEBI:57642"/>
    </ligand>
</feature>
<feature type="binding site" description="in other chain" evidence="15">
    <location>
        <begin position="103"/>
        <end position="104"/>
    </location>
    <ligand>
        <name>beta-D-fructose 1,6-bisphosphate</name>
        <dbReference type="ChEBI" id="CHEBI:32966"/>
        <note>ligand shared between dimeric partners</note>
    </ligand>
</feature>
<feature type="binding site" evidence="15">
    <location>
        <position position="18"/>
    </location>
    <ligand>
        <name>dihydroxyacetone phosphate</name>
        <dbReference type="ChEBI" id="CHEBI:57642"/>
    </ligand>
</feature>
<feature type="binding site" evidence="15">
    <location>
        <position position="52"/>
    </location>
    <ligand>
        <name>Mg(2+)</name>
        <dbReference type="ChEBI" id="CHEBI:18420"/>
        <label>2</label>
    </ligand>
</feature>
<keyword evidence="10 15" id="KW-0378">Hydrolase</keyword>
<feature type="binding site" evidence="15">
    <location>
        <position position="233"/>
    </location>
    <ligand>
        <name>Mg(2+)</name>
        <dbReference type="ChEBI" id="CHEBI:18420"/>
        <label>2</label>
    </ligand>
</feature>
<keyword evidence="12 15" id="KW-0456">Lyase</keyword>
<feature type="binding site" evidence="15">
    <location>
        <position position="232"/>
    </location>
    <ligand>
        <name>Mg(2+)</name>
        <dbReference type="ChEBI" id="CHEBI:18420"/>
        <label>3</label>
    </ligand>
</feature>
<evidence type="ECO:0000256" key="9">
    <source>
        <dbReference type="ARBA" id="ARBA00022723"/>
    </source>
</evidence>
<feature type="binding site" evidence="15">
    <location>
        <position position="18"/>
    </location>
    <ligand>
        <name>Mg(2+)</name>
        <dbReference type="ChEBI" id="CHEBI:18420"/>
        <label>1</label>
    </ligand>
</feature>
<dbReference type="InterPro" id="IPR036076">
    <property type="entry name" value="FBPase_V_sf"/>
</dbReference>
<feature type="active site" description="Proton donor/acceptor; for FBP aldolase activity" evidence="15">
    <location>
        <position position="228"/>
    </location>
</feature>
<evidence type="ECO:0000256" key="15">
    <source>
        <dbReference type="HAMAP-Rule" id="MF_02067"/>
    </source>
</evidence>
<dbReference type="GO" id="GO:0004332">
    <property type="term" value="F:fructose-bisphosphate aldolase activity"/>
    <property type="evidence" value="ECO:0007669"/>
    <property type="project" value="UniProtKB-UniRule"/>
</dbReference>
<dbReference type="Proteomes" id="UP000316217">
    <property type="component" value="Unassembled WGS sequence"/>
</dbReference>
<feature type="active site" description="Schiff-base intermediate with DHAP; for FBP aldolase activity" evidence="15">
    <location>
        <position position="231"/>
    </location>
</feature>
<organism evidence="16 17">
    <name type="scientific">Candidatus Methanodesulfokora washburnensis</name>
    <dbReference type="NCBI Taxonomy" id="2478471"/>
    <lineage>
        <taxon>Archaea</taxon>
        <taxon>Thermoproteota</taxon>
        <taxon>Candidatus Korarchaeia</taxon>
        <taxon>Candidatus Korarchaeia incertae sedis</taxon>
        <taxon>Candidatus Methanodesulfokora</taxon>
    </lineage>
</organism>
<feature type="binding site" evidence="15">
    <location>
        <position position="233"/>
    </location>
    <ligand>
        <name>Mg(2+)</name>
        <dbReference type="ChEBI" id="CHEBI:18420"/>
        <label>3</label>
    </ligand>
</feature>
<comment type="catalytic activity">
    <reaction evidence="15">
        <text>beta-D-fructose 1,6-bisphosphate = D-glyceraldehyde 3-phosphate + dihydroxyacetone phosphate</text>
        <dbReference type="Rhea" id="RHEA:14729"/>
        <dbReference type="ChEBI" id="CHEBI:32966"/>
        <dbReference type="ChEBI" id="CHEBI:57642"/>
        <dbReference type="ChEBI" id="CHEBI:59776"/>
        <dbReference type="EC" id="4.1.2.13"/>
    </reaction>
</comment>
<keyword evidence="14 15" id="KW-0119">Carbohydrate metabolism</keyword>
<dbReference type="PIRSF" id="PIRSF015647">
    <property type="entry name" value="FBPtase_archl"/>
    <property type="match status" value="1"/>
</dbReference>
<comment type="caution">
    <text evidence="16">The sequence shown here is derived from an EMBL/GenBank/DDBJ whole genome shotgun (WGS) entry which is preliminary data.</text>
</comment>
<feature type="binding site" description="in other chain" evidence="15">
    <location>
        <position position="347"/>
    </location>
    <ligand>
        <name>beta-D-fructose 1,6-bisphosphate</name>
        <dbReference type="ChEBI" id="CHEBI:32966"/>
        <note>ligand shared between dimeric partners</note>
    </ligand>
</feature>
<feature type="binding site" evidence="15">
    <location>
        <position position="11"/>
    </location>
    <ligand>
        <name>Mg(2+)</name>
        <dbReference type="ChEBI" id="CHEBI:18420"/>
        <label>1</label>
    </ligand>
</feature>
<feature type="binding site" evidence="15">
    <location>
        <position position="53"/>
    </location>
    <ligand>
        <name>Mg(2+)</name>
        <dbReference type="ChEBI" id="CHEBI:18420"/>
        <label>2</label>
    </ligand>
</feature>
<feature type="binding site" evidence="15">
    <location>
        <position position="286"/>
    </location>
    <ligand>
        <name>dihydroxyacetone phosphate</name>
        <dbReference type="ChEBI" id="CHEBI:57642"/>
    </ligand>
</feature>
<feature type="binding site" description="in other chain" evidence="15">
    <location>
        <position position="18"/>
    </location>
    <ligand>
        <name>beta-D-fructose 1,6-bisphosphate</name>
        <dbReference type="ChEBI" id="CHEBI:32966"/>
        <note>ligand shared between dimeric partners</note>
    </ligand>
</feature>
<dbReference type="SUPFAM" id="SSF111249">
    <property type="entry name" value="Sulfolobus fructose-1,6-bisphosphatase-like"/>
    <property type="match status" value="1"/>
</dbReference>
<dbReference type="PANTHER" id="PTHR38341:SF1">
    <property type="entry name" value="FRUCTOSE-1,6-BISPHOSPHATE ALDOLASE_PHOSPHATASE"/>
    <property type="match status" value="1"/>
</dbReference>
<dbReference type="EC" id="3.1.3.11" evidence="6 15"/>
<dbReference type="UniPathway" id="UPA00138"/>
<keyword evidence="11 15" id="KW-0460">Magnesium</keyword>
<dbReference type="GO" id="GO:0042132">
    <property type="term" value="F:fructose 1,6-bisphosphate 1-phosphatase activity"/>
    <property type="evidence" value="ECO:0007669"/>
    <property type="project" value="UniProtKB-UniRule"/>
</dbReference>
<comment type="similarity">
    <text evidence="4 15">Belongs to the FBP aldolase/phosphatase family.</text>
</comment>
<dbReference type="AlphaFoldDB" id="A0A520KHS7"/>
<sequence>MRTTISVIKADVGGLAGHHIVPDQLLDIARRSLEEERKKGVIEDFYVTSVGDDLQLIMTHRKGEDSKEIHEIAWNTFKRAAEAAKDIGLYGAGQDLLKDTFSGNVKGMGPGVAEMEIEERPSEPFVVFMADKTSPGAFNLPIFRIFADPFNTAGLVIDPSLHSGFSFEVMDVVEGAVVELNAPEEIYDILALIGTLGRYIIKRVKRRSDGQVAAVISTTRLNLIAGRYVGKDDPVAIVRAQHGFPALGEILEPFSLPHLVPGWMRGSHYGPLMPVGIKDARPTRFDGPPRIAALGFIVHNSKLVGPSDLFSDVAFDEARRMANLIADYMRRHGPFMPHRIEPEEMEYTTLPGIMEKLKGRFKPE</sequence>
<comment type="catalytic activity">
    <reaction evidence="1 15">
        <text>beta-D-fructose 1,6-bisphosphate + H2O = beta-D-fructose 6-phosphate + phosphate</text>
        <dbReference type="Rhea" id="RHEA:11064"/>
        <dbReference type="ChEBI" id="CHEBI:15377"/>
        <dbReference type="ChEBI" id="CHEBI:32966"/>
        <dbReference type="ChEBI" id="CHEBI:43474"/>
        <dbReference type="ChEBI" id="CHEBI:57634"/>
        <dbReference type="EC" id="3.1.3.11"/>
    </reaction>
</comment>
<evidence type="ECO:0000256" key="14">
    <source>
        <dbReference type="ARBA" id="ARBA00023277"/>
    </source>
</evidence>
<comment type="cofactor">
    <cofactor evidence="2 15">
        <name>Mg(2+)</name>
        <dbReference type="ChEBI" id="CHEBI:18420"/>
    </cofactor>
</comment>
<dbReference type="EC" id="4.1.2.13" evidence="15"/>
<feature type="binding site" evidence="15">
    <location>
        <position position="131"/>
    </location>
    <ligand>
        <name>Mg(2+)</name>
        <dbReference type="ChEBI" id="CHEBI:18420"/>
        <label>2</label>
    </ligand>
</feature>
<evidence type="ECO:0000256" key="5">
    <source>
        <dbReference type="ARBA" id="ARBA00011820"/>
    </source>
</evidence>
<dbReference type="InterPro" id="IPR002803">
    <property type="entry name" value="FBPase_V"/>
</dbReference>